<evidence type="ECO:0000313" key="1">
    <source>
        <dbReference type="EMBL" id="SBS82867.1"/>
    </source>
</evidence>
<name>A0A1A8VU39_PLAOA</name>
<dbReference type="AlphaFoldDB" id="A0A1A8VU39"/>
<reference evidence="1" key="2">
    <citation type="submission" date="2016-05" db="EMBL/GenBank/DDBJ databases">
        <authorList>
            <person name="Lavstsen T."/>
            <person name="Jespersen J.S."/>
        </authorList>
    </citation>
    <scope>NUCLEOTIDE SEQUENCE [LARGE SCALE GENOMIC DNA]</scope>
</reference>
<dbReference type="Proteomes" id="UP000078560">
    <property type="component" value="Unassembled WGS sequence"/>
</dbReference>
<dbReference type="Proteomes" id="UP000078546">
    <property type="component" value="Unassembled WGS sequence"/>
</dbReference>
<evidence type="ECO:0000313" key="4">
    <source>
        <dbReference type="Proteomes" id="UP000078560"/>
    </source>
</evidence>
<dbReference type="EMBL" id="FLQU01000228">
    <property type="protein sequence ID" value="SBS82867.1"/>
    <property type="molecule type" value="Genomic_DNA"/>
</dbReference>
<sequence length="74" mass="8810">MMNSTIFTIVQYNKTDVSTREVFDHKYVTKKNIKKRKEIERARGGRCRWRSRYSGVTALQRYDSPILVINVEKV</sequence>
<gene>
    <name evidence="2" type="ORF">POVCU1_015700</name>
    <name evidence="1" type="ORF">POVCU2_0017560</name>
</gene>
<dbReference type="EMBL" id="FLQV01000289">
    <property type="protein sequence ID" value="SBS88363.1"/>
    <property type="molecule type" value="Genomic_DNA"/>
</dbReference>
<organism evidence="1 4">
    <name type="scientific">Plasmodium ovale curtisi</name>
    <dbReference type="NCBI Taxonomy" id="864141"/>
    <lineage>
        <taxon>Eukaryota</taxon>
        <taxon>Sar</taxon>
        <taxon>Alveolata</taxon>
        <taxon>Apicomplexa</taxon>
        <taxon>Aconoidasida</taxon>
        <taxon>Haemosporida</taxon>
        <taxon>Plasmodiidae</taxon>
        <taxon>Plasmodium</taxon>
        <taxon>Plasmodium (Plasmodium)</taxon>
    </lineage>
</organism>
<evidence type="ECO:0000313" key="3">
    <source>
        <dbReference type="Proteomes" id="UP000078546"/>
    </source>
</evidence>
<evidence type="ECO:0000313" key="2">
    <source>
        <dbReference type="EMBL" id="SBS88363.1"/>
    </source>
</evidence>
<accession>A0A1A8VU39</accession>
<proteinExistence type="predicted"/>
<protein>
    <submittedName>
        <fullName evidence="1">Uncharacterized protein</fullName>
    </submittedName>
</protein>
<reference evidence="3 4" key="1">
    <citation type="submission" date="2016-05" db="EMBL/GenBank/DDBJ databases">
        <authorList>
            <person name="Naeem Raeece"/>
        </authorList>
    </citation>
    <scope>NUCLEOTIDE SEQUENCE [LARGE SCALE GENOMIC DNA]</scope>
</reference>